<sequence>MAADVEAEETEAEEAQRPRVSAVAEVGALKRPEFSEETYMPPRSHLFVPSGFAGYRPPQQADYDPELILRDPGVHIANTWAEAEQRDIRGFGGPCSSLALYIGLPPRVRELVDAAGFREFI</sequence>
<dbReference type="Proteomes" id="UP001062846">
    <property type="component" value="Chromosome 7"/>
</dbReference>
<evidence type="ECO:0000313" key="2">
    <source>
        <dbReference type="Proteomes" id="UP001062846"/>
    </source>
</evidence>
<keyword evidence="2" id="KW-1185">Reference proteome</keyword>
<comment type="caution">
    <text evidence="1">The sequence shown here is derived from an EMBL/GenBank/DDBJ whole genome shotgun (WGS) entry which is preliminary data.</text>
</comment>
<evidence type="ECO:0000313" key="1">
    <source>
        <dbReference type="EMBL" id="KAI8547559.1"/>
    </source>
</evidence>
<gene>
    <name evidence="1" type="ORF">RHMOL_Rhmol07G0205600</name>
</gene>
<reference evidence="1" key="1">
    <citation type="submission" date="2022-02" db="EMBL/GenBank/DDBJ databases">
        <title>Plant Genome Project.</title>
        <authorList>
            <person name="Zhang R.-G."/>
        </authorList>
    </citation>
    <scope>NUCLEOTIDE SEQUENCE</scope>
    <source>
        <strain evidence="1">AT1</strain>
    </source>
</reference>
<protein>
    <submittedName>
        <fullName evidence="1">Uncharacterized protein</fullName>
    </submittedName>
</protein>
<organism evidence="1 2">
    <name type="scientific">Rhododendron molle</name>
    <name type="common">Chinese azalea</name>
    <name type="synonym">Azalea mollis</name>
    <dbReference type="NCBI Taxonomy" id="49168"/>
    <lineage>
        <taxon>Eukaryota</taxon>
        <taxon>Viridiplantae</taxon>
        <taxon>Streptophyta</taxon>
        <taxon>Embryophyta</taxon>
        <taxon>Tracheophyta</taxon>
        <taxon>Spermatophyta</taxon>
        <taxon>Magnoliopsida</taxon>
        <taxon>eudicotyledons</taxon>
        <taxon>Gunneridae</taxon>
        <taxon>Pentapetalae</taxon>
        <taxon>asterids</taxon>
        <taxon>Ericales</taxon>
        <taxon>Ericaceae</taxon>
        <taxon>Ericoideae</taxon>
        <taxon>Rhodoreae</taxon>
        <taxon>Rhododendron</taxon>
    </lineage>
</organism>
<proteinExistence type="predicted"/>
<name>A0ACC0N369_RHOML</name>
<accession>A0ACC0N369</accession>
<dbReference type="EMBL" id="CM046394">
    <property type="protein sequence ID" value="KAI8547559.1"/>
    <property type="molecule type" value="Genomic_DNA"/>
</dbReference>